<dbReference type="PATRIC" id="fig|104102.12.peg.561"/>
<name>A0A149TRQ5_9PROT</name>
<proteinExistence type="predicted"/>
<reference evidence="1 2" key="1">
    <citation type="submission" date="2015-06" db="EMBL/GenBank/DDBJ databases">
        <title>Improved classification and identification of acetic acid bacteria using matrix-assisted laser desorption/ionization time-of-flight mass spectrometry; Gluconobacter nephelii and Gluconobacter uchimurae are later heterotypic synonyms of Gluconobacter japonicus and Gluconobacter oxydans, respectively.</title>
        <authorList>
            <person name="Li L."/>
            <person name="Cleenwerck I."/>
            <person name="De Vuyst L."/>
            <person name="Vandamme P."/>
        </authorList>
    </citation>
    <scope>NUCLEOTIDE SEQUENCE [LARGE SCALE GENOMIC DNA]</scope>
    <source>
        <strain evidence="1 2">LMG 1663</strain>
    </source>
</reference>
<evidence type="ECO:0000313" key="2">
    <source>
        <dbReference type="Proteomes" id="UP000075411"/>
    </source>
</evidence>
<sequence length="59" mass="6756">MKDKKVPLCRRFVVTEIMLQKDNKSSKQIRDRNFGIAKNTWLISHEWATHSNAVGIGGT</sequence>
<gene>
    <name evidence="1" type="ORF">AD947_13520</name>
</gene>
<organism evidence="1 2">
    <name type="scientific">Acetobacter tropicalis</name>
    <dbReference type="NCBI Taxonomy" id="104102"/>
    <lineage>
        <taxon>Bacteria</taxon>
        <taxon>Pseudomonadati</taxon>
        <taxon>Pseudomonadota</taxon>
        <taxon>Alphaproteobacteria</taxon>
        <taxon>Acetobacterales</taxon>
        <taxon>Acetobacteraceae</taxon>
        <taxon>Acetobacter</taxon>
    </lineage>
</organism>
<accession>A0A149TRQ5</accession>
<dbReference type="Proteomes" id="UP000075411">
    <property type="component" value="Unassembled WGS sequence"/>
</dbReference>
<protein>
    <submittedName>
        <fullName evidence="1">Uncharacterized protein</fullName>
    </submittedName>
</protein>
<evidence type="ECO:0000313" key="1">
    <source>
        <dbReference type="EMBL" id="KXV55804.1"/>
    </source>
</evidence>
<comment type="caution">
    <text evidence="1">The sequence shown here is derived from an EMBL/GenBank/DDBJ whole genome shotgun (WGS) entry which is preliminary data.</text>
</comment>
<dbReference type="EMBL" id="LHZT01000130">
    <property type="protein sequence ID" value="KXV55804.1"/>
    <property type="molecule type" value="Genomic_DNA"/>
</dbReference>
<dbReference type="AlphaFoldDB" id="A0A149TRQ5"/>